<dbReference type="PANTHER" id="PTHR11091">
    <property type="entry name" value="OXIDOREDUCTASE-RELATED"/>
    <property type="match status" value="1"/>
</dbReference>
<gene>
    <name evidence="3" type="ORF">HAQ05_10870</name>
</gene>
<evidence type="ECO:0000313" key="3">
    <source>
        <dbReference type="EMBL" id="MBD1599202.1"/>
    </source>
</evidence>
<protein>
    <submittedName>
        <fullName evidence="3">Ldh family oxidoreductase</fullName>
    </submittedName>
</protein>
<organism evidence="3 4">
    <name type="scientific">Pseudomonas typographi</name>
    <dbReference type="NCBI Taxonomy" id="2715964"/>
    <lineage>
        <taxon>Bacteria</taxon>
        <taxon>Pseudomonadati</taxon>
        <taxon>Pseudomonadota</taxon>
        <taxon>Gammaproteobacteria</taxon>
        <taxon>Pseudomonadales</taxon>
        <taxon>Pseudomonadaceae</taxon>
        <taxon>Pseudomonas</taxon>
    </lineage>
</organism>
<dbReference type="Pfam" id="PF02615">
    <property type="entry name" value="Ldh_2"/>
    <property type="match status" value="1"/>
</dbReference>
<dbReference type="RefSeq" id="WP_190420285.1">
    <property type="nucleotide sequence ID" value="NZ_JAAOCA010000011.1"/>
</dbReference>
<dbReference type="InterPro" id="IPR043144">
    <property type="entry name" value="Mal/L-sulf/L-lact_DH-like_ah"/>
</dbReference>
<evidence type="ECO:0000256" key="1">
    <source>
        <dbReference type="ARBA" id="ARBA00006056"/>
    </source>
</evidence>
<keyword evidence="4" id="KW-1185">Reference proteome</keyword>
<evidence type="ECO:0000256" key="2">
    <source>
        <dbReference type="ARBA" id="ARBA00023002"/>
    </source>
</evidence>
<dbReference type="Proteomes" id="UP000805841">
    <property type="component" value="Unassembled WGS sequence"/>
</dbReference>
<comment type="caution">
    <text evidence="3">The sequence shown here is derived from an EMBL/GenBank/DDBJ whole genome shotgun (WGS) entry which is preliminary data.</text>
</comment>
<dbReference type="Gene3D" id="1.10.1530.10">
    <property type="match status" value="1"/>
</dbReference>
<comment type="similarity">
    <text evidence="1">Belongs to the LDH2/MDH2 oxidoreductase family.</text>
</comment>
<proteinExistence type="inferred from homology"/>
<accession>A0ABR7Z187</accession>
<dbReference type="PANTHER" id="PTHR11091:SF0">
    <property type="entry name" value="MALATE DEHYDROGENASE"/>
    <property type="match status" value="1"/>
</dbReference>
<evidence type="ECO:0000313" key="4">
    <source>
        <dbReference type="Proteomes" id="UP000805841"/>
    </source>
</evidence>
<dbReference type="InterPro" id="IPR003767">
    <property type="entry name" value="Malate/L-lactate_DH-like"/>
</dbReference>
<keyword evidence="2" id="KW-0560">Oxidoreductase</keyword>
<dbReference type="Gene3D" id="3.30.1370.60">
    <property type="entry name" value="Hypothetical oxidoreductase yiak, domain 2"/>
    <property type="match status" value="1"/>
</dbReference>
<name>A0ABR7Z187_9PSED</name>
<dbReference type="EMBL" id="JAAOCA010000011">
    <property type="protein sequence ID" value="MBD1599202.1"/>
    <property type="molecule type" value="Genomic_DNA"/>
</dbReference>
<dbReference type="SUPFAM" id="SSF89733">
    <property type="entry name" value="L-sulfolactate dehydrogenase-like"/>
    <property type="match status" value="1"/>
</dbReference>
<dbReference type="InterPro" id="IPR036111">
    <property type="entry name" value="Mal/L-sulfo/L-lacto_DH-like_sf"/>
</dbReference>
<sequence length="359" mass="38116">MTTGSTARRPRFAYAALQRFSMALLGQVGLPADQAHLMTLRMLDADLLGHRTHGLWFLSSYLQRLEAGHIRADAPLEVIASGPASFAWRANRLPGAWVMDQATQQMLAMAATQAVVTATIADCSHIGCLQSYLLPLVEANLFVTLSATNPGIASVAPFGGIDAVLTSNPIAYGIPTSAEPILIDQCTSIASNSFFTAFAERGEKLPGAWLLDAQGQPSDDPAVLQAKPAGTILPLGGTAFGYKGFGLGIAVEALSLGLSGAGRLTGPDMYGQSVFLQVINPVHFAGLPVFLAEMDHLVAACRASRVRDGAPPVRLPGERALAQRREQMQAGIELSEEVFARLRPWASKFDIELPAERAA</sequence>
<dbReference type="InterPro" id="IPR043143">
    <property type="entry name" value="Mal/L-sulf/L-lact_DH-like_NADP"/>
</dbReference>
<reference evidence="3 4" key="1">
    <citation type="journal article" date="2020" name="Insects">
        <title>Bacteria Belonging to Pseudomonas typographi sp. nov. from the Bark Beetle Ips typographus Have Genomic Potential to Aid in the Host Ecology.</title>
        <authorList>
            <person name="Peral-Aranega E."/>
            <person name="Saati-Santamaria Z."/>
            <person name="Kolarik M."/>
            <person name="Rivas R."/>
            <person name="Garcia-Fraile P."/>
        </authorList>
    </citation>
    <scope>NUCLEOTIDE SEQUENCE [LARGE SCALE GENOMIC DNA]</scope>
    <source>
        <strain evidence="3 4">CA3A</strain>
    </source>
</reference>